<protein>
    <submittedName>
        <fullName evidence="2">Uncharacterized protein</fullName>
    </submittedName>
</protein>
<dbReference type="OrthoDB" id="7873854at2"/>
<organism evidence="2 3">
    <name type="scientific">Rubellimicrobium rubrum</name>
    <dbReference type="NCBI Taxonomy" id="2585369"/>
    <lineage>
        <taxon>Bacteria</taxon>
        <taxon>Pseudomonadati</taxon>
        <taxon>Pseudomonadota</taxon>
        <taxon>Alphaproteobacteria</taxon>
        <taxon>Rhodobacterales</taxon>
        <taxon>Roseobacteraceae</taxon>
        <taxon>Rubellimicrobium</taxon>
    </lineage>
</organism>
<dbReference type="EMBL" id="VDFU01000001">
    <property type="protein sequence ID" value="TNC53009.1"/>
    <property type="molecule type" value="Genomic_DNA"/>
</dbReference>
<keyword evidence="1" id="KW-1133">Transmembrane helix</keyword>
<dbReference type="Proteomes" id="UP000305887">
    <property type="component" value="Unassembled WGS sequence"/>
</dbReference>
<comment type="caution">
    <text evidence="2">The sequence shown here is derived from an EMBL/GenBank/DDBJ whole genome shotgun (WGS) entry which is preliminary data.</text>
</comment>
<feature type="transmembrane region" description="Helical" evidence="1">
    <location>
        <begin position="71"/>
        <end position="91"/>
    </location>
</feature>
<evidence type="ECO:0000256" key="1">
    <source>
        <dbReference type="SAM" id="Phobius"/>
    </source>
</evidence>
<sequence>MTHWFLILMAAAANVVLNLSLRQTAKAFTPGQPREMLASVLLSPWVWISVLSGTILIGTFVTAIRSFPLSLTYTAITATAMVALTLVGVLMEYETVNFGRAVGLALIVTGLVVSAMATT</sequence>
<dbReference type="SUPFAM" id="SSF103481">
    <property type="entry name" value="Multidrug resistance efflux transporter EmrE"/>
    <property type="match status" value="1"/>
</dbReference>
<reference evidence="2 3" key="1">
    <citation type="submission" date="2019-06" db="EMBL/GenBank/DDBJ databases">
        <title>YIM 131921 draft genome.</title>
        <authorList>
            <person name="Jiang L."/>
        </authorList>
    </citation>
    <scope>NUCLEOTIDE SEQUENCE [LARGE SCALE GENOMIC DNA]</scope>
    <source>
        <strain evidence="2 3">YIM 131921</strain>
    </source>
</reference>
<dbReference type="InterPro" id="IPR037185">
    <property type="entry name" value="EmrE-like"/>
</dbReference>
<feature type="transmembrane region" description="Helical" evidence="1">
    <location>
        <begin position="97"/>
        <end position="117"/>
    </location>
</feature>
<dbReference type="RefSeq" id="WP_139074933.1">
    <property type="nucleotide sequence ID" value="NZ_VDFU01000001.1"/>
</dbReference>
<dbReference type="AlphaFoldDB" id="A0A5C4N7C7"/>
<keyword evidence="1" id="KW-0472">Membrane</keyword>
<evidence type="ECO:0000313" key="2">
    <source>
        <dbReference type="EMBL" id="TNC53009.1"/>
    </source>
</evidence>
<gene>
    <name evidence="2" type="ORF">FHG66_01605</name>
</gene>
<keyword evidence="1" id="KW-0812">Transmembrane</keyword>
<dbReference type="Gene3D" id="1.10.3730.20">
    <property type="match status" value="1"/>
</dbReference>
<proteinExistence type="predicted"/>
<keyword evidence="3" id="KW-1185">Reference proteome</keyword>
<accession>A0A5C4N7C7</accession>
<evidence type="ECO:0000313" key="3">
    <source>
        <dbReference type="Proteomes" id="UP000305887"/>
    </source>
</evidence>
<name>A0A5C4N7C7_9RHOB</name>
<feature type="transmembrane region" description="Helical" evidence="1">
    <location>
        <begin position="46"/>
        <end position="64"/>
    </location>
</feature>